<keyword evidence="1" id="KW-1133">Transmembrane helix</keyword>
<sequence>MALQARLLEFKLHIAAAVATVAAVISLFLHGPSLSTILTFFWPLLLSTGCFLAVVALVLRIAPPPSGITAGEELIDYVAGQPEESTGELKDDALKSQ</sequence>
<organism evidence="2 3">
    <name type="scientific">Dioscorea zingiberensis</name>
    <dbReference type="NCBI Taxonomy" id="325984"/>
    <lineage>
        <taxon>Eukaryota</taxon>
        <taxon>Viridiplantae</taxon>
        <taxon>Streptophyta</taxon>
        <taxon>Embryophyta</taxon>
        <taxon>Tracheophyta</taxon>
        <taxon>Spermatophyta</taxon>
        <taxon>Magnoliopsida</taxon>
        <taxon>Liliopsida</taxon>
        <taxon>Dioscoreales</taxon>
        <taxon>Dioscoreaceae</taxon>
        <taxon>Dioscorea</taxon>
    </lineage>
</organism>
<keyword evidence="1" id="KW-0472">Membrane</keyword>
<feature type="transmembrane region" description="Helical" evidence="1">
    <location>
        <begin position="37"/>
        <end position="59"/>
    </location>
</feature>
<keyword evidence="3" id="KW-1185">Reference proteome</keyword>
<dbReference type="Proteomes" id="UP001085076">
    <property type="component" value="Miscellaneous, Linkage group lg09"/>
</dbReference>
<name>A0A9D5BZF0_9LILI</name>
<evidence type="ECO:0000313" key="2">
    <source>
        <dbReference type="EMBL" id="KAJ0963536.1"/>
    </source>
</evidence>
<dbReference type="OrthoDB" id="649865at2759"/>
<proteinExistence type="predicted"/>
<protein>
    <submittedName>
        <fullName evidence="2">Uncharacterized protein</fullName>
    </submittedName>
</protein>
<dbReference type="PANTHER" id="PTHR34125">
    <property type="entry name" value="OS01G0762900 PROTEIN"/>
    <property type="match status" value="1"/>
</dbReference>
<evidence type="ECO:0000313" key="3">
    <source>
        <dbReference type="Proteomes" id="UP001085076"/>
    </source>
</evidence>
<dbReference type="PANTHER" id="PTHR34125:SF7">
    <property type="entry name" value="TRANSMEMBRANE PROTEIN"/>
    <property type="match status" value="1"/>
</dbReference>
<accession>A0A9D5BZF0</accession>
<reference evidence="2" key="2">
    <citation type="journal article" date="2022" name="Hortic Res">
        <title>The genome of Dioscorea zingiberensis sheds light on the biosynthesis, origin and evolution of the medicinally important diosgenin saponins.</title>
        <authorList>
            <person name="Li Y."/>
            <person name="Tan C."/>
            <person name="Li Z."/>
            <person name="Guo J."/>
            <person name="Li S."/>
            <person name="Chen X."/>
            <person name="Wang C."/>
            <person name="Dai X."/>
            <person name="Yang H."/>
            <person name="Song W."/>
            <person name="Hou L."/>
            <person name="Xu J."/>
            <person name="Tong Z."/>
            <person name="Xu A."/>
            <person name="Yuan X."/>
            <person name="Wang W."/>
            <person name="Yang Q."/>
            <person name="Chen L."/>
            <person name="Sun Z."/>
            <person name="Wang K."/>
            <person name="Pan B."/>
            <person name="Chen J."/>
            <person name="Bao Y."/>
            <person name="Liu F."/>
            <person name="Qi X."/>
            <person name="Gang D.R."/>
            <person name="Wen J."/>
            <person name="Li J."/>
        </authorList>
    </citation>
    <scope>NUCLEOTIDE SEQUENCE</scope>
    <source>
        <strain evidence="2">Dzin_1.0</strain>
    </source>
</reference>
<dbReference type="EMBL" id="JAGGNH010000009">
    <property type="protein sequence ID" value="KAJ0963536.1"/>
    <property type="molecule type" value="Genomic_DNA"/>
</dbReference>
<dbReference type="AlphaFoldDB" id="A0A9D5BZF0"/>
<reference evidence="2" key="1">
    <citation type="submission" date="2021-03" db="EMBL/GenBank/DDBJ databases">
        <authorList>
            <person name="Li Z."/>
            <person name="Yang C."/>
        </authorList>
    </citation>
    <scope>NUCLEOTIDE SEQUENCE</scope>
    <source>
        <strain evidence="2">Dzin_1.0</strain>
        <tissue evidence="2">Leaf</tissue>
    </source>
</reference>
<comment type="caution">
    <text evidence="2">The sequence shown here is derived from an EMBL/GenBank/DDBJ whole genome shotgun (WGS) entry which is preliminary data.</text>
</comment>
<feature type="transmembrane region" description="Helical" evidence="1">
    <location>
        <begin position="12"/>
        <end position="31"/>
    </location>
</feature>
<evidence type="ECO:0000256" key="1">
    <source>
        <dbReference type="SAM" id="Phobius"/>
    </source>
</evidence>
<keyword evidence="1" id="KW-0812">Transmembrane</keyword>
<gene>
    <name evidence="2" type="ORF">J5N97_028658</name>
</gene>